<accession>A0A1C4BAH1</accession>
<dbReference type="PROSITE" id="PS51257">
    <property type="entry name" value="PROKAR_LIPOPROTEIN"/>
    <property type="match status" value="1"/>
</dbReference>
<evidence type="ECO:0000259" key="4">
    <source>
        <dbReference type="Pfam" id="PF00135"/>
    </source>
</evidence>
<dbReference type="SUPFAM" id="SSF53474">
    <property type="entry name" value="alpha/beta-Hydrolases"/>
    <property type="match status" value="1"/>
</dbReference>
<dbReference type="InterPro" id="IPR019819">
    <property type="entry name" value="Carboxylesterase_B_CS"/>
</dbReference>
<keyword evidence="6" id="KW-1185">Reference proteome</keyword>
<dbReference type="EMBL" id="FMBC01000007">
    <property type="protein sequence ID" value="SCC03830.1"/>
    <property type="molecule type" value="Genomic_DNA"/>
</dbReference>
<gene>
    <name evidence="5" type="ORF">GA0061070_100752</name>
</gene>
<dbReference type="PROSITE" id="PS00122">
    <property type="entry name" value="CARBOXYLESTERASE_B_1"/>
    <property type="match status" value="1"/>
</dbReference>
<dbReference type="Proteomes" id="UP000198515">
    <property type="component" value="Unassembled WGS sequence"/>
</dbReference>
<comment type="similarity">
    <text evidence="1 3">Belongs to the type-B carboxylesterase/lipase family.</text>
</comment>
<organism evidence="5 6">
    <name type="scientific">Kosakonia oryziphila</name>
    <dbReference type="NCBI Taxonomy" id="1005667"/>
    <lineage>
        <taxon>Bacteria</taxon>
        <taxon>Pseudomonadati</taxon>
        <taxon>Pseudomonadota</taxon>
        <taxon>Gammaproteobacteria</taxon>
        <taxon>Enterobacterales</taxon>
        <taxon>Enterobacteriaceae</taxon>
        <taxon>Kosakonia</taxon>
    </lineage>
</organism>
<evidence type="ECO:0000256" key="3">
    <source>
        <dbReference type="RuleBase" id="RU361235"/>
    </source>
</evidence>
<dbReference type="EC" id="3.1.1.-" evidence="3"/>
<dbReference type="AlphaFoldDB" id="A0A1C4BAH1"/>
<dbReference type="InterPro" id="IPR029058">
    <property type="entry name" value="AB_hydrolase_fold"/>
</dbReference>
<sequence>MEKPSAPLAHTCHGSVLGCREAAFDIWRGIPFAAPPVGPLRWRAPQPVEPRQGVRIADCFSAASWQDGESCQQIGGGDPGQFSEDCLYLNVWSPAKREKPLPVMVWLHGGGFIMGSGGLPPYDGKALADRGVVLVTLNYRLGHLGFFAHPSLEAEEGERVYNFGLLDQIAALRWVQENIAAFGGDAKNVTLFGESAGARSVMALMASPLAKGLFHKSIIQSSYTLPDTPREAALVKGEAIAAHFGLTNASAEQLRAIPADAFWPLVAPLKIAPAPIVGDKVLPESTLDVFFAAKQHPMPVIIGSNSDEASIMAEFGVDLAGQIEKMRREQRLGLGLIKLLYPGVKGDAELGRQVCRDMAFTTLGLVVMQAQQRVRRPCWRYWFDYVAEAAHDTYINGAWHGNEVPYVFDNLMLAEPACSYVNPRDLAFAAHLADYWVQFAHHANRHCESLAGPVNWLACARGRDRLLRIGLNKHAGFRMVNRFMRTRLSFFRRVMHHHVKLD</sequence>
<dbReference type="GO" id="GO:0004104">
    <property type="term" value="F:cholinesterase activity"/>
    <property type="evidence" value="ECO:0007669"/>
    <property type="project" value="InterPro"/>
</dbReference>
<evidence type="ECO:0000256" key="1">
    <source>
        <dbReference type="ARBA" id="ARBA00005964"/>
    </source>
</evidence>
<dbReference type="Gene3D" id="3.40.50.1820">
    <property type="entry name" value="alpha/beta hydrolase"/>
    <property type="match status" value="1"/>
</dbReference>
<evidence type="ECO:0000313" key="5">
    <source>
        <dbReference type="EMBL" id="SCC03830.1"/>
    </source>
</evidence>
<dbReference type="InterPro" id="IPR019826">
    <property type="entry name" value="Carboxylesterase_B_AS"/>
</dbReference>
<evidence type="ECO:0000256" key="2">
    <source>
        <dbReference type="ARBA" id="ARBA00022801"/>
    </source>
</evidence>
<dbReference type="InterPro" id="IPR050309">
    <property type="entry name" value="Type-B_Carboxylest/Lipase"/>
</dbReference>
<dbReference type="PANTHER" id="PTHR11559">
    <property type="entry name" value="CARBOXYLESTERASE"/>
    <property type="match status" value="1"/>
</dbReference>
<evidence type="ECO:0000313" key="6">
    <source>
        <dbReference type="Proteomes" id="UP000198515"/>
    </source>
</evidence>
<keyword evidence="2 3" id="KW-0378">Hydrolase</keyword>
<dbReference type="PRINTS" id="PR00878">
    <property type="entry name" value="CHOLNESTRASE"/>
</dbReference>
<reference evidence="6" key="1">
    <citation type="submission" date="2016-08" db="EMBL/GenBank/DDBJ databases">
        <authorList>
            <person name="Varghese N."/>
            <person name="Submissions Spin"/>
        </authorList>
    </citation>
    <scope>NUCLEOTIDE SEQUENCE [LARGE SCALE GENOMIC DNA]</scope>
    <source>
        <strain evidence="6">REICA_142</strain>
    </source>
</reference>
<dbReference type="PROSITE" id="PS00941">
    <property type="entry name" value="CARBOXYLESTERASE_B_2"/>
    <property type="match status" value="1"/>
</dbReference>
<proteinExistence type="inferred from homology"/>
<feature type="domain" description="Carboxylesterase type B" evidence="4">
    <location>
        <begin position="353"/>
        <end position="478"/>
    </location>
</feature>
<name>A0A1C4BAH1_9ENTR</name>
<feature type="domain" description="Carboxylesterase type B" evidence="4">
    <location>
        <begin position="8"/>
        <end position="328"/>
    </location>
</feature>
<protein>
    <recommendedName>
        <fullName evidence="3">Carboxylic ester hydrolase</fullName>
        <ecNumber evidence="3">3.1.1.-</ecNumber>
    </recommendedName>
</protein>
<dbReference type="OrthoDB" id="9775851at2"/>
<dbReference type="InterPro" id="IPR002018">
    <property type="entry name" value="CarbesteraseB"/>
</dbReference>
<dbReference type="ESTHER" id="9entr-a0a1c4bah1">
    <property type="family name" value="Carb_B_Bacteria"/>
</dbReference>
<dbReference type="RefSeq" id="WP_090134286.1">
    <property type="nucleotide sequence ID" value="NZ_FMBC01000007.1"/>
</dbReference>
<dbReference type="Pfam" id="PF00135">
    <property type="entry name" value="COesterase"/>
    <property type="match status" value="2"/>
</dbReference>
<dbReference type="InterPro" id="IPR000997">
    <property type="entry name" value="Cholinesterase"/>
</dbReference>